<dbReference type="PANTHER" id="PTHR21467">
    <property type="entry name" value="PROTEIN PHOSPHATASE 4 REGULATORY SUBUNIT 4 PPP4R4"/>
    <property type="match status" value="1"/>
</dbReference>
<protein>
    <submittedName>
        <fullName evidence="3">Uncharacterized protein</fullName>
    </submittedName>
</protein>
<dbReference type="SUPFAM" id="SSF48371">
    <property type="entry name" value="ARM repeat"/>
    <property type="match status" value="1"/>
</dbReference>
<evidence type="ECO:0000313" key="4">
    <source>
        <dbReference type="Proteomes" id="UP001314263"/>
    </source>
</evidence>
<feature type="region of interest" description="Disordered" evidence="2">
    <location>
        <begin position="614"/>
        <end position="663"/>
    </location>
</feature>
<gene>
    <name evidence="3" type="ORF">CVIRNUC_006958</name>
</gene>
<dbReference type="PROSITE" id="PS50077">
    <property type="entry name" value="HEAT_REPEAT"/>
    <property type="match status" value="1"/>
</dbReference>
<organism evidence="3 4">
    <name type="scientific">Coccomyxa viridis</name>
    <dbReference type="NCBI Taxonomy" id="1274662"/>
    <lineage>
        <taxon>Eukaryota</taxon>
        <taxon>Viridiplantae</taxon>
        <taxon>Chlorophyta</taxon>
        <taxon>core chlorophytes</taxon>
        <taxon>Trebouxiophyceae</taxon>
        <taxon>Trebouxiophyceae incertae sedis</taxon>
        <taxon>Coccomyxaceae</taxon>
        <taxon>Coccomyxa</taxon>
    </lineage>
</organism>
<evidence type="ECO:0000313" key="3">
    <source>
        <dbReference type="EMBL" id="CAK0783758.1"/>
    </source>
</evidence>
<dbReference type="Proteomes" id="UP001314263">
    <property type="component" value="Unassembled WGS sequence"/>
</dbReference>
<dbReference type="PANTHER" id="PTHR21467:SF0">
    <property type="entry name" value="SERINE_THREONINE-PROTEIN PHOSPHATASE 4 REGULATORY SUBUNIT 4"/>
    <property type="match status" value="1"/>
</dbReference>
<dbReference type="Gene3D" id="1.25.10.10">
    <property type="entry name" value="Leucine-rich Repeat Variant"/>
    <property type="match status" value="1"/>
</dbReference>
<dbReference type="InterPro" id="IPR016024">
    <property type="entry name" value="ARM-type_fold"/>
</dbReference>
<name>A0AAV1I969_9CHLO</name>
<feature type="repeat" description="HEAT" evidence="1">
    <location>
        <begin position="141"/>
        <end position="179"/>
    </location>
</feature>
<dbReference type="InterPro" id="IPR039918">
    <property type="entry name" value="PPP4R4"/>
</dbReference>
<dbReference type="InterPro" id="IPR011989">
    <property type="entry name" value="ARM-like"/>
</dbReference>
<evidence type="ECO:0000256" key="1">
    <source>
        <dbReference type="PROSITE-ProRule" id="PRU00103"/>
    </source>
</evidence>
<dbReference type="InterPro" id="IPR021133">
    <property type="entry name" value="HEAT_type_2"/>
</dbReference>
<sequence>MRRLPAVARLSGRDGLEQVLPAVLDSLMILSTDAQVATADALLEVVQRGLISKHDTLDLILPLALALMRQPASDEVLDGWVHLALAILPLMDAAAVKSKILLFAAARGADREMGMQGRLLCAALLGAAAQKLPREDVELDCLPKIIALCQDTERAVRRCAVDQLPLLAHSLGSEAACSRALPKVFEMTEDEDVSVCCSAVTALGSILSLLTPELRRGKVYPYIRSLCLSGQAESKLQQCLPKLLAESMCKVAAEQDGDADMALLLTAFKDLAANLHPRCRLQCAEALPVVLSHATGRRPFNQLLGDSEARVRKALLRHLSVILDGFAGKHAREDAKLGDDLAAHVAKLEVSLGLEWRLQHSLLMAIPAMAQIMNTDASYDVLVPLAMRHLGSGPAVLQELAADAIVALMRAVQKPYQRTEILCRLLREYAQAPSCHRRLAFLNAAAAMQERYSTRFFRANVVSWVCNLASDVTVPVRMRSASVMASARRAAESSGDADLAAMLEASLTCLQGDVSAYVRACAWEGHQAGDALHASMRSPAASSRDLQLEAEEAEASFIHEELDRLQREQLLEKRRGAAATTAKRPRVIPGAPTAKADAQKSVAVSFGKSAHPTHLQADATSSTSAASCVPPAASLSGSSSTDSQDPKASTAAASLRNAKGKGSDTARLAARLAKLSNDANTQLTQVQDAHYKLGLAVGKEETMLGSKGGPSILSVSVKRI</sequence>
<comment type="caution">
    <text evidence="3">The sequence shown here is derived from an EMBL/GenBank/DDBJ whole genome shotgun (WGS) entry which is preliminary data.</text>
</comment>
<accession>A0AAV1I969</accession>
<proteinExistence type="predicted"/>
<dbReference type="AlphaFoldDB" id="A0AAV1I969"/>
<dbReference type="EMBL" id="CAUYUE010000009">
    <property type="protein sequence ID" value="CAK0783758.1"/>
    <property type="molecule type" value="Genomic_DNA"/>
</dbReference>
<keyword evidence="4" id="KW-1185">Reference proteome</keyword>
<evidence type="ECO:0000256" key="2">
    <source>
        <dbReference type="SAM" id="MobiDB-lite"/>
    </source>
</evidence>
<feature type="compositionally biased region" description="Low complexity" evidence="2">
    <location>
        <begin position="617"/>
        <end position="643"/>
    </location>
</feature>
<reference evidence="3 4" key="1">
    <citation type="submission" date="2023-10" db="EMBL/GenBank/DDBJ databases">
        <authorList>
            <person name="Maclean D."/>
            <person name="Macfadyen A."/>
        </authorList>
    </citation>
    <scope>NUCLEOTIDE SEQUENCE [LARGE SCALE GENOMIC DNA]</scope>
</reference>
<feature type="region of interest" description="Disordered" evidence="2">
    <location>
        <begin position="575"/>
        <end position="599"/>
    </location>
</feature>